<dbReference type="Proteomes" id="UP000435648">
    <property type="component" value="Chromosome"/>
</dbReference>
<dbReference type="Gene3D" id="1.20.5.160">
    <property type="entry name" value="Bacterial aa3 type cytochrome c oxidase subunit IV"/>
    <property type="match status" value="1"/>
</dbReference>
<feature type="domain" description="Cytochrome c oxidase subunit IV bacterial aa3 type" evidence="2">
    <location>
        <begin position="6"/>
        <end position="42"/>
    </location>
</feature>
<evidence type="ECO:0000313" key="4">
    <source>
        <dbReference type="Proteomes" id="UP000435648"/>
    </source>
</evidence>
<dbReference type="InterPro" id="IPR012422">
    <property type="entry name" value="Cyt_c_oxidase_su4_bac-aa3"/>
</dbReference>
<gene>
    <name evidence="3" type="ORF">GH266_10305</name>
</gene>
<proteinExistence type="predicted"/>
<accession>A0A857C7M4</accession>
<sequence>MADHNAPSMDYAEHERTYNGFINFSKVGTIASLNVMLCLLLFTFGGGAGTFFGWIALIATLAAAAVGLATGAKGWIPSAVVFLITGLIAIVTAA</sequence>
<feature type="transmembrane region" description="Helical" evidence="1">
    <location>
        <begin position="51"/>
        <end position="69"/>
    </location>
</feature>
<dbReference type="OrthoDB" id="8449817at2"/>
<dbReference type="SUPFAM" id="SSF81469">
    <property type="entry name" value="Bacterial aa3 type cytochrome c oxidase subunit IV"/>
    <property type="match status" value="1"/>
</dbReference>
<dbReference type="RefSeq" id="WP_158193835.1">
    <property type="nucleotide sequence ID" value="NZ_CP046908.1"/>
</dbReference>
<keyword evidence="1" id="KW-0812">Transmembrane</keyword>
<evidence type="ECO:0000256" key="1">
    <source>
        <dbReference type="SAM" id="Phobius"/>
    </source>
</evidence>
<dbReference type="KEGG" id="siw:GH266_10305"/>
<reference evidence="3 4" key="1">
    <citation type="submission" date="2019-12" db="EMBL/GenBank/DDBJ databases">
        <title>The genome of Stappia indica PHM037.</title>
        <authorList>
            <person name="Kacar D."/>
            <person name="Galan B."/>
            <person name="Canedo L."/>
            <person name="Rodriguez P."/>
            <person name="de la Calle F."/>
            <person name="Garcia J.L."/>
        </authorList>
    </citation>
    <scope>NUCLEOTIDE SEQUENCE [LARGE SCALE GENOMIC DNA]</scope>
    <source>
        <strain evidence="3 4">PHM037</strain>
    </source>
</reference>
<keyword evidence="1" id="KW-1133">Transmembrane helix</keyword>
<dbReference type="InterPro" id="IPR036596">
    <property type="entry name" value="Cyt-C_aa3_sf"/>
</dbReference>
<dbReference type="AlphaFoldDB" id="A0A857C7M4"/>
<name>A0A857C7M4_9HYPH</name>
<dbReference type="Pfam" id="PF07835">
    <property type="entry name" value="COX4_pro_2"/>
    <property type="match status" value="1"/>
</dbReference>
<keyword evidence="1" id="KW-0472">Membrane</keyword>
<feature type="transmembrane region" description="Helical" evidence="1">
    <location>
        <begin position="75"/>
        <end position="93"/>
    </location>
</feature>
<organism evidence="3 4">
    <name type="scientific">Stappia indica</name>
    <dbReference type="NCBI Taxonomy" id="538381"/>
    <lineage>
        <taxon>Bacteria</taxon>
        <taxon>Pseudomonadati</taxon>
        <taxon>Pseudomonadota</taxon>
        <taxon>Alphaproteobacteria</taxon>
        <taxon>Hyphomicrobiales</taxon>
        <taxon>Stappiaceae</taxon>
        <taxon>Stappia</taxon>
    </lineage>
</organism>
<feature type="transmembrane region" description="Helical" evidence="1">
    <location>
        <begin position="20"/>
        <end position="44"/>
    </location>
</feature>
<dbReference type="EMBL" id="CP046908">
    <property type="protein sequence ID" value="QGZ34875.1"/>
    <property type="molecule type" value="Genomic_DNA"/>
</dbReference>
<evidence type="ECO:0000259" key="2">
    <source>
        <dbReference type="Pfam" id="PF07835"/>
    </source>
</evidence>
<evidence type="ECO:0000313" key="3">
    <source>
        <dbReference type="EMBL" id="QGZ34875.1"/>
    </source>
</evidence>
<protein>
    <submittedName>
        <fullName evidence="3">Aa3-type cytochrome c oxidase subunit IV</fullName>
    </submittedName>
</protein>